<protein>
    <submittedName>
        <fullName evidence="7">P-loop containing nucleoside triphosphate hydrolase protein</fullName>
    </submittedName>
</protein>
<evidence type="ECO:0000256" key="4">
    <source>
        <dbReference type="ARBA" id="ARBA00022840"/>
    </source>
</evidence>
<comment type="caution">
    <text evidence="7">The sequence shown here is derived from an EMBL/GenBank/DDBJ whole genome shotgun (WGS) entry which is preliminary data.</text>
</comment>
<dbReference type="GO" id="GO:0003777">
    <property type="term" value="F:microtubule motor activity"/>
    <property type="evidence" value="ECO:0007669"/>
    <property type="project" value="InterPro"/>
</dbReference>
<dbReference type="GO" id="GO:0007052">
    <property type="term" value="P:mitotic spindle organization"/>
    <property type="evidence" value="ECO:0007669"/>
    <property type="project" value="TreeGrafter"/>
</dbReference>
<organism evidence="7 8">
    <name type="scientific">Jimgerdemannia flammicorona</name>
    <dbReference type="NCBI Taxonomy" id="994334"/>
    <lineage>
        <taxon>Eukaryota</taxon>
        <taxon>Fungi</taxon>
        <taxon>Fungi incertae sedis</taxon>
        <taxon>Mucoromycota</taxon>
        <taxon>Mucoromycotina</taxon>
        <taxon>Endogonomycetes</taxon>
        <taxon>Endogonales</taxon>
        <taxon>Endogonaceae</taxon>
        <taxon>Jimgerdemannia</taxon>
    </lineage>
</organism>
<dbReference type="InterPro" id="IPR027417">
    <property type="entry name" value="P-loop_NTPase"/>
</dbReference>
<keyword evidence="5" id="KW-0175">Coiled coil</keyword>
<keyword evidence="3" id="KW-0547">Nucleotide-binding</keyword>
<dbReference type="PANTHER" id="PTHR47969:SF15">
    <property type="entry name" value="CHROMOSOME-ASSOCIATED KINESIN KIF4A-RELATED"/>
    <property type="match status" value="1"/>
</dbReference>
<dbReference type="GO" id="GO:0007018">
    <property type="term" value="P:microtubule-based movement"/>
    <property type="evidence" value="ECO:0007669"/>
    <property type="project" value="InterPro"/>
</dbReference>
<dbReference type="InterPro" id="IPR001752">
    <property type="entry name" value="Kinesin_motor_dom"/>
</dbReference>
<dbReference type="Proteomes" id="UP000268093">
    <property type="component" value="Unassembled WGS sequence"/>
</dbReference>
<evidence type="ECO:0000256" key="6">
    <source>
        <dbReference type="PROSITE-ProRule" id="PRU00283"/>
    </source>
</evidence>
<evidence type="ECO:0000256" key="3">
    <source>
        <dbReference type="ARBA" id="ARBA00022741"/>
    </source>
</evidence>
<dbReference type="OrthoDB" id="3176171at2759"/>
<dbReference type="InterPro" id="IPR036961">
    <property type="entry name" value="Kinesin_motor_dom_sf"/>
</dbReference>
<dbReference type="EMBL" id="RBNI01006454">
    <property type="protein sequence ID" value="RUP46015.1"/>
    <property type="molecule type" value="Genomic_DNA"/>
</dbReference>
<evidence type="ECO:0000313" key="7">
    <source>
        <dbReference type="EMBL" id="RUP46015.1"/>
    </source>
</evidence>
<evidence type="ECO:0000256" key="5">
    <source>
        <dbReference type="ARBA" id="ARBA00023054"/>
    </source>
</evidence>
<dbReference type="PROSITE" id="PS50067">
    <property type="entry name" value="KINESIN_MOTOR_2"/>
    <property type="match status" value="1"/>
</dbReference>
<proteinExistence type="inferred from homology"/>
<reference evidence="7 8" key="1">
    <citation type="journal article" date="2018" name="New Phytol.">
        <title>Phylogenomics of Endogonaceae and evolution of mycorrhizas within Mucoromycota.</title>
        <authorList>
            <person name="Chang Y."/>
            <person name="Desiro A."/>
            <person name="Na H."/>
            <person name="Sandor L."/>
            <person name="Lipzen A."/>
            <person name="Clum A."/>
            <person name="Barry K."/>
            <person name="Grigoriev I.V."/>
            <person name="Martin F.M."/>
            <person name="Stajich J.E."/>
            <person name="Smith M.E."/>
            <person name="Bonito G."/>
            <person name="Spatafora J.W."/>
        </authorList>
    </citation>
    <scope>NUCLEOTIDE SEQUENCE [LARGE SCALE GENOMIC DNA]</scope>
    <source>
        <strain evidence="7 8">GMNB39</strain>
    </source>
</reference>
<dbReference type="SUPFAM" id="SSF52540">
    <property type="entry name" value="P-loop containing nucleoside triphosphate hydrolases"/>
    <property type="match status" value="1"/>
</dbReference>
<dbReference type="PANTHER" id="PTHR47969">
    <property type="entry name" value="CHROMOSOME-ASSOCIATED KINESIN KIF4A-RELATED"/>
    <property type="match status" value="1"/>
</dbReference>
<evidence type="ECO:0000256" key="1">
    <source>
        <dbReference type="ARBA" id="ARBA00004496"/>
    </source>
</evidence>
<evidence type="ECO:0000313" key="8">
    <source>
        <dbReference type="Proteomes" id="UP000268093"/>
    </source>
</evidence>
<keyword evidence="4" id="KW-0067">ATP-binding</keyword>
<keyword evidence="7" id="KW-0378">Hydrolase</keyword>
<comment type="similarity">
    <text evidence="6">Belongs to the TRAFAC class myosin-kinesin ATPase superfamily. Kinesin family.</text>
</comment>
<name>A0A433D5B2_9FUNG</name>
<keyword evidence="8" id="KW-1185">Reference proteome</keyword>
<dbReference type="Gene3D" id="3.40.850.10">
    <property type="entry name" value="Kinesin motor domain"/>
    <property type="match status" value="1"/>
</dbReference>
<dbReference type="GO" id="GO:0005875">
    <property type="term" value="C:microtubule associated complex"/>
    <property type="evidence" value="ECO:0007669"/>
    <property type="project" value="TreeGrafter"/>
</dbReference>
<accession>A0A433D5B2</accession>
<dbReference type="GO" id="GO:0005524">
    <property type="term" value="F:ATP binding"/>
    <property type="evidence" value="ECO:0007669"/>
    <property type="project" value="UniProtKB-KW"/>
</dbReference>
<gene>
    <name evidence="7" type="ORF">BC936DRAFT_147454</name>
</gene>
<sequence>MTSTAVRVALRVRPLTSKEQMSSCSECITFIPDEPQILIGTDRSFTFDYVFSPDSPQRDLYEQSVDPLLKSFVEGQTGSGKTYSMGTGLDGNLNSENQGTIVVK</sequence>
<dbReference type="GO" id="GO:0016787">
    <property type="term" value="F:hydrolase activity"/>
    <property type="evidence" value="ECO:0007669"/>
    <property type="project" value="UniProtKB-KW"/>
</dbReference>
<dbReference type="Pfam" id="PF00225">
    <property type="entry name" value="Kinesin"/>
    <property type="match status" value="1"/>
</dbReference>
<keyword evidence="2" id="KW-0963">Cytoplasm</keyword>
<dbReference type="GO" id="GO:0051231">
    <property type="term" value="P:spindle elongation"/>
    <property type="evidence" value="ECO:0007669"/>
    <property type="project" value="TreeGrafter"/>
</dbReference>
<comment type="caution">
    <text evidence="6">Lacks conserved residue(s) required for the propagation of feature annotation.</text>
</comment>
<dbReference type="GO" id="GO:0008017">
    <property type="term" value="F:microtubule binding"/>
    <property type="evidence" value="ECO:0007669"/>
    <property type="project" value="InterPro"/>
</dbReference>
<evidence type="ECO:0000256" key="2">
    <source>
        <dbReference type="ARBA" id="ARBA00022490"/>
    </source>
</evidence>
<dbReference type="GO" id="GO:0005737">
    <property type="term" value="C:cytoplasm"/>
    <property type="evidence" value="ECO:0007669"/>
    <property type="project" value="UniProtKB-SubCell"/>
</dbReference>
<comment type="subcellular location">
    <subcellularLocation>
        <location evidence="1">Cytoplasm</location>
    </subcellularLocation>
</comment>
<dbReference type="AlphaFoldDB" id="A0A433D5B2"/>
<dbReference type="InterPro" id="IPR027640">
    <property type="entry name" value="Kinesin-like_fam"/>
</dbReference>